<evidence type="ECO:0000313" key="2">
    <source>
        <dbReference type="EMBL" id="KZV40229.1"/>
    </source>
</evidence>
<sequence length="487" mass="54967">MNQLMNSWNHSSRVLHKLNEYQKQASDKTGIGFNNNEFSEGETSTQSRSAYDKFNKMSFVKADMIYNCLESVKYDNQNSPKLSENGKAGIGFSKPESLKPNWLKNRLDKDKEKASPKPFVPWGTTSLPAERLLPVGSLQFCRSLQLVEPVSRIAPSRSPVFAFRVSQFCSIFVDFSLFNWIPSADISEFLSPVALDRTVLRSVQIAQSVVPSVQLSLDQHKSSSSSIDRSSSLHFDKTDVDATASSLPPVSQDLSAALADLQANLSEQIFEYQSDLSSKLHKIEQSVCDSLRDQADIFRNLSQGARQEARTLDDVHTIRFNEFRKNVLAQNASIFTGFADVRQEVQAVNDKVDIMASRLNAIQKDAEATKEALSHQLLEFQSQAQENHNVIHAQLSELVDYIHRGSADKKGESGSRGLQQPSNVQVSASAERTPTFEQRVEMAQRHIVHTVLDADANRALFERQDAAERDRERRRREARTLKRRRKY</sequence>
<feature type="region of interest" description="Disordered" evidence="1">
    <location>
        <begin position="466"/>
        <end position="487"/>
    </location>
</feature>
<dbReference type="AlphaFoldDB" id="A0A2Z7C0F1"/>
<evidence type="ECO:0000256" key="1">
    <source>
        <dbReference type="SAM" id="MobiDB-lite"/>
    </source>
</evidence>
<keyword evidence="3" id="KW-1185">Reference proteome</keyword>
<feature type="region of interest" description="Disordered" evidence="1">
    <location>
        <begin position="406"/>
        <end position="432"/>
    </location>
</feature>
<feature type="compositionally biased region" description="Basic residues" evidence="1">
    <location>
        <begin position="472"/>
        <end position="487"/>
    </location>
</feature>
<protein>
    <submittedName>
        <fullName evidence="2">ICln family transporter: chloride ion current inducer protein I(Cln)</fullName>
    </submittedName>
</protein>
<organism evidence="2 3">
    <name type="scientific">Dorcoceras hygrometricum</name>
    <dbReference type="NCBI Taxonomy" id="472368"/>
    <lineage>
        <taxon>Eukaryota</taxon>
        <taxon>Viridiplantae</taxon>
        <taxon>Streptophyta</taxon>
        <taxon>Embryophyta</taxon>
        <taxon>Tracheophyta</taxon>
        <taxon>Spermatophyta</taxon>
        <taxon>Magnoliopsida</taxon>
        <taxon>eudicotyledons</taxon>
        <taxon>Gunneridae</taxon>
        <taxon>Pentapetalae</taxon>
        <taxon>asterids</taxon>
        <taxon>lamiids</taxon>
        <taxon>Lamiales</taxon>
        <taxon>Gesneriaceae</taxon>
        <taxon>Didymocarpoideae</taxon>
        <taxon>Trichosporeae</taxon>
        <taxon>Loxocarpinae</taxon>
        <taxon>Dorcoceras</taxon>
    </lineage>
</organism>
<proteinExistence type="predicted"/>
<feature type="compositionally biased region" description="Polar residues" evidence="1">
    <location>
        <begin position="32"/>
        <end position="47"/>
    </location>
</feature>
<name>A0A2Z7C0F1_9LAMI</name>
<gene>
    <name evidence="2" type="ORF">F511_15942</name>
</gene>
<dbReference type="EMBL" id="KV000488">
    <property type="protein sequence ID" value="KZV40229.1"/>
    <property type="molecule type" value="Genomic_DNA"/>
</dbReference>
<dbReference type="Proteomes" id="UP000250235">
    <property type="component" value="Unassembled WGS sequence"/>
</dbReference>
<accession>A0A2Z7C0F1</accession>
<feature type="region of interest" description="Disordered" evidence="1">
    <location>
        <begin position="26"/>
        <end position="47"/>
    </location>
</feature>
<reference evidence="2 3" key="1">
    <citation type="journal article" date="2015" name="Proc. Natl. Acad. Sci. U.S.A.">
        <title>The resurrection genome of Boea hygrometrica: A blueprint for survival of dehydration.</title>
        <authorList>
            <person name="Xiao L."/>
            <person name="Yang G."/>
            <person name="Zhang L."/>
            <person name="Yang X."/>
            <person name="Zhao S."/>
            <person name="Ji Z."/>
            <person name="Zhou Q."/>
            <person name="Hu M."/>
            <person name="Wang Y."/>
            <person name="Chen M."/>
            <person name="Xu Y."/>
            <person name="Jin H."/>
            <person name="Xiao X."/>
            <person name="Hu G."/>
            <person name="Bao F."/>
            <person name="Hu Y."/>
            <person name="Wan P."/>
            <person name="Li L."/>
            <person name="Deng X."/>
            <person name="Kuang T."/>
            <person name="Xiang C."/>
            <person name="Zhu J.K."/>
            <person name="Oliver M.J."/>
            <person name="He Y."/>
        </authorList>
    </citation>
    <scope>NUCLEOTIDE SEQUENCE [LARGE SCALE GENOMIC DNA]</scope>
    <source>
        <strain evidence="3">cv. XS01</strain>
    </source>
</reference>
<feature type="compositionally biased region" description="Polar residues" evidence="1">
    <location>
        <begin position="416"/>
        <end position="432"/>
    </location>
</feature>
<evidence type="ECO:0000313" key="3">
    <source>
        <dbReference type="Proteomes" id="UP000250235"/>
    </source>
</evidence>